<dbReference type="GO" id="GO:0005886">
    <property type="term" value="C:plasma membrane"/>
    <property type="evidence" value="ECO:0007669"/>
    <property type="project" value="TreeGrafter"/>
</dbReference>
<protein>
    <submittedName>
        <fullName evidence="2">Uncharacterized protein</fullName>
    </submittedName>
</protein>
<gene>
    <name evidence="2" type="ORF">JTE90_010752</name>
</gene>
<comment type="caution">
    <text evidence="2">The sequence shown here is derived from an EMBL/GenBank/DDBJ whole genome shotgun (WGS) entry which is preliminary data.</text>
</comment>
<reference evidence="2 3" key="1">
    <citation type="journal article" date="2022" name="Nat. Ecol. Evol.">
        <title>A masculinizing supergene underlies an exaggerated male reproductive morph in a spider.</title>
        <authorList>
            <person name="Hendrickx F."/>
            <person name="De Corte Z."/>
            <person name="Sonet G."/>
            <person name="Van Belleghem S.M."/>
            <person name="Kostlbacher S."/>
            <person name="Vangestel C."/>
        </authorList>
    </citation>
    <scope>NUCLEOTIDE SEQUENCE [LARGE SCALE GENOMIC DNA]</scope>
    <source>
        <strain evidence="2">W744_W776</strain>
    </source>
</reference>
<proteinExistence type="predicted"/>
<dbReference type="InterPro" id="IPR027417">
    <property type="entry name" value="P-loop_NTPase"/>
</dbReference>
<feature type="compositionally biased region" description="Low complexity" evidence="1">
    <location>
        <begin position="292"/>
        <end position="301"/>
    </location>
</feature>
<dbReference type="AlphaFoldDB" id="A0AAV6UDW0"/>
<evidence type="ECO:0000256" key="1">
    <source>
        <dbReference type="SAM" id="MobiDB-lite"/>
    </source>
</evidence>
<dbReference type="Proteomes" id="UP000827092">
    <property type="component" value="Unassembled WGS sequence"/>
</dbReference>
<sequence>MEGIKSPMRSPARSPALSPARSPALSPNRSPNKSPNISPGRSPGQSSPNYGSPPLARHRSASIPVTPEALKGVRNRFLNAPGGLYPLGENHDSTNLLKVEADSRGRLPRSAPELTVDEASSPGSISPWNDDPREYSHSLAYTVHRPQAEVLSRRFSETLTVSNEASYKRRRRKSLSPHHSRSLSFRALKKTNQWDEFRPRGRSVPCVDPIPTSRSRRASHQYAARRDRSVSPRPSLPLEMDDDKYYMLRQFCITSKGDVVNKGDLYRERSRSNNSVASTGSNATVGTGGGVSSATSLSSGNPSNVPPKKVVMMGTVGVGKTSLVTQFMSSEYMNYDGSLATFA</sequence>
<feature type="region of interest" description="Disordered" evidence="1">
    <location>
        <begin position="198"/>
        <end position="237"/>
    </location>
</feature>
<feature type="region of interest" description="Disordered" evidence="1">
    <location>
        <begin position="268"/>
        <end position="306"/>
    </location>
</feature>
<feature type="region of interest" description="Disordered" evidence="1">
    <location>
        <begin position="102"/>
        <end position="131"/>
    </location>
</feature>
<dbReference type="GO" id="GO:0005246">
    <property type="term" value="F:calcium channel regulator activity"/>
    <property type="evidence" value="ECO:0007669"/>
    <property type="project" value="TreeGrafter"/>
</dbReference>
<feature type="region of interest" description="Disordered" evidence="1">
    <location>
        <begin position="1"/>
        <end position="60"/>
    </location>
</feature>
<keyword evidence="3" id="KW-1185">Reference proteome</keyword>
<evidence type="ECO:0000313" key="2">
    <source>
        <dbReference type="EMBL" id="KAG8182389.1"/>
    </source>
</evidence>
<evidence type="ECO:0000313" key="3">
    <source>
        <dbReference type="Proteomes" id="UP000827092"/>
    </source>
</evidence>
<accession>A0AAV6UDW0</accession>
<dbReference type="GO" id="GO:0005525">
    <property type="term" value="F:GTP binding"/>
    <property type="evidence" value="ECO:0007669"/>
    <property type="project" value="TreeGrafter"/>
</dbReference>
<dbReference type="InterPro" id="IPR051641">
    <property type="entry name" value="RGK_GTP-binding_reg"/>
</dbReference>
<dbReference type="EMBL" id="JAFNEN010000464">
    <property type="protein sequence ID" value="KAG8182389.1"/>
    <property type="molecule type" value="Genomic_DNA"/>
</dbReference>
<dbReference type="Gene3D" id="3.40.50.300">
    <property type="entry name" value="P-loop containing nucleotide triphosphate hydrolases"/>
    <property type="match status" value="1"/>
</dbReference>
<dbReference type="PANTHER" id="PTHR45775">
    <property type="entry name" value="RAD, GEM/KIR FAMILY MEMBER 2, ISOFORM C"/>
    <property type="match status" value="1"/>
</dbReference>
<feature type="compositionally biased region" description="Polar residues" evidence="1">
    <location>
        <begin position="25"/>
        <end position="50"/>
    </location>
</feature>
<dbReference type="PANTHER" id="PTHR45775:SF6">
    <property type="entry name" value="RAD, GEM_KIR FAMILY MEMBER 2, ISOFORM C"/>
    <property type="match status" value="1"/>
</dbReference>
<name>A0AAV6UDW0_9ARAC</name>
<organism evidence="2 3">
    <name type="scientific">Oedothorax gibbosus</name>
    <dbReference type="NCBI Taxonomy" id="931172"/>
    <lineage>
        <taxon>Eukaryota</taxon>
        <taxon>Metazoa</taxon>
        <taxon>Ecdysozoa</taxon>
        <taxon>Arthropoda</taxon>
        <taxon>Chelicerata</taxon>
        <taxon>Arachnida</taxon>
        <taxon>Araneae</taxon>
        <taxon>Araneomorphae</taxon>
        <taxon>Entelegynae</taxon>
        <taxon>Araneoidea</taxon>
        <taxon>Linyphiidae</taxon>
        <taxon>Erigoninae</taxon>
        <taxon>Oedothorax</taxon>
    </lineage>
</organism>